<dbReference type="Gene3D" id="2.30.30.830">
    <property type="match status" value="1"/>
</dbReference>
<keyword evidence="5 9" id="KW-0812">Transmembrane</keyword>
<keyword evidence="2" id="KW-0813">Transport</keyword>
<dbReference type="PROSITE" id="PS50106">
    <property type="entry name" value="PDZ"/>
    <property type="match status" value="1"/>
</dbReference>
<dbReference type="InterPro" id="IPR024961">
    <property type="entry name" value="T2SS_GspC_N"/>
</dbReference>
<keyword evidence="12" id="KW-1185">Reference proteome</keyword>
<reference evidence="11 12" key="1">
    <citation type="submission" date="2023-10" db="EMBL/GenBank/DDBJ databases">
        <title>Characteristics and mechanism of a salt-tolerant marine origin heterotrophic nitrifying- aerobic denitrifying bacteria Marinobacter xestospongiae HN1.</title>
        <authorList>
            <person name="Qi R."/>
        </authorList>
    </citation>
    <scope>NUCLEOTIDE SEQUENCE [LARGE SCALE GENOMIC DNA]</scope>
    <source>
        <strain evidence="11 12">HN1</strain>
    </source>
</reference>
<evidence type="ECO:0000259" key="10">
    <source>
        <dbReference type="PROSITE" id="PS50106"/>
    </source>
</evidence>
<evidence type="ECO:0000256" key="4">
    <source>
        <dbReference type="ARBA" id="ARBA00022519"/>
    </source>
</evidence>
<evidence type="ECO:0000256" key="7">
    <source>
        <dbReference type="ARBA" id="ARBA00022989"/>
    </source>
</evidence>
<dbReference type="InterPro" id="IPR036034">
    <property type="entry name" value="PDZ_sf"/>
</dbReference>
<dbReference type="Gene3D" id="2.30.42.10">
    <property type="match status" value="1"/>
</dbReference>
<accession>A0ABU3W0D1</accession>
<evidence type="ECO:0000313" key="12">
    <source>
        <dbReference type="Proteomes" id="UP001269819"/>
    </source>
</evidence>
<evidence type="ECO:0000256" key="5">
    <source>
        <dbReference type="ARBA" id="ARBA00022692"/>
    </source>
</evidence>
<dbReference type="Pfam" id="PF11356">
    <property type="entry name" value="T2SSC"/>
    <property type="match status" value="1"/>
</dbReference>
<keyword evidence="8 9" id="KW-0472">Membrane</keyword>
<proteinExistence type="predicted"/>
<dbReference type="SUPFAM" id="SSF50156">
    <property type="entry name" value="PDZ domain-like"/>
    <property type="match status" value="1"/>
</dbReference>
<dbReference type="Proteomes" id="UP001269819">
    <property type="component" value="Unassembled WGS sequence"/>
</dbReference>
<dbReference type="RefSeq" id="WP_316974455.1">
    <property type="nucleotide sequence ID" value="NZ_JAWIIJ010000010.1"/>
</dbReference>
<evidence type="ECO:0000256" key="2">
    <source>
        <dbReference type="ARBA" id="ARBA00022448"/>
    </source>
</evidence>
<comment type="caution">
    <text evidence="11">The sequence shown here is derived from an EMBL/GenBank/DDBJ whole genome shotgun (WGS) entry which is preliminary data.</text>
</comment>
<organism evidence="11 12">
    <name type="scientific">Marinobacter xestospongiae</name>
    <dbReference type="NCBI Taxonomy" id="994319"/>
    <lineage>
        <taxon>Bacteria</taxon>
        <taxon>Pseudomonadati</taxon>
        <taxon>Pseudomonadota</taxon>
        <taxon>Gammaproteobacteria</taxon>
        <taxon>Pseudomonadales</taxon>
        <taxon>Marinobacteraceae</taxon>
        <taxon>Marinobacter</taxon>
    </lineage>
</organism>
<evidence type="ECO:0000256" key="6">
    <source>
        <dbReference type="ARBA" id="ARBA00022927"/>
    </source>
</evidence>
<keyword evidence="3" id="KW-1003">Cell membrane</keyword>
<feature type="domain" description="PDZ" evidence="10">
    <location>
        <begin position="181"/>
        <end position="265"/>
    </location>
</feature>
<comment type="subcellular location">
    <subcellularLocation>
        <location evidence="1">Cell inner membrane</location>
    </subcellularLocation>
</comment>
<name>A0ABU3W0D1_9GAMM</name>
<evidence type="ECO:0000313" key="11">
    <source>
        <dbReference type="EMBL" id="MDV2079990.1"/>
    </source>
</evidence>
<keyword evidence="6" id="KW-0653">Protein transport</keyword>
<evidence type="ECO:0000256" key="9">
    <source>
        <dbReference type="SAM" id="Phobius"/>
    </source>
</evidence>
<gene>
    <name evidence="11" type="ORF">RYS15_14975</name>
</gene>
<keyword evidence="4" id="KW-0997">Cell inner membrane</keyword>
<evidence type="ECO:0000256" key="3">
    <source>
        <dbReference type="ARBA" id="ARBA00022475"/>
    </source>
</evidence>
<evidence type="ECO:0000256" key="8">
    <source>
        <dbReference type="ARBA" id="ARBA00023136"/>
    </source>
</evidence>
<feature type="transmembrane region" description="Helical" evidence="9">
    <location>
        <begin position="12"/>
        <end position="37"/>
    </location>
</feature>
<keyword evidence="7 9" id="KW-1133">Transmembrane helix</keyword>
<sequence>MVASKTERWSRRLANLLLLALVVYFAWVLARMTWLVLWQDPVNTGIQAVDGATSQQDSQLMSQPLAAFDLFGRASRAEPVAESVRKSAPETRLRLRLEGVLVAERAEDSGAIVAGADGTTEHYRVGDTLPGNAELVEVEPQRILIKRNGLFETLTFEESEQELVTESEPVNTSSPDRFMADVQSRLDAQGAQALVAFGLRPVQDGSAPGYVFDGSNPMLRAASLKKGDIITAVNGQTLGNYQQDRALLDSWRSMSQVEIEIMRDGARFTVSYALPAQWR</sequence>
<dbReference type="EMBL" id="JAWIIJ010000010">
    <property type="protein sequence ID" value="MDV2079990.1"/>
    <property type="molecule type" value="Genomic_DNA"/>
</dbReference>
<evidence type="ECO:0000256" key="1">
    <source>
        <dbReference type="ARBA" id="ARBA00004533"/>
    </source>
</evidence>
<protein>
    <submittedName>
        <fullName evidence="11">Type II secretion system protein N</fullName>
    </submittedName>
</protein>
<dbReference type="InterPro" id="IPR001478">
    <property type="entry name" value="PDZ"/>
</dbReference>